<evidence type="ECO:0000256" key="1">
    <source>
        <dbReference type="SAM" id="MobiDB-lite"/>
    </source>
</evidence>
<sequence length="68" mass="7746">QTTPDHQLSPRNKPCPPSSLYPPPEDLRAREENNEKMAYLMHVIGYDTATAKSLAKPRRDRSPSRTRA</sequence>
<feature type="region of interest" description="Disordered" evidence="1">
    <location>
        <begin position="1"/>
        <end position="34"/>
    </location>
</feature>
<feature type="compositionally biased region" description="Basic and acidic residues" evidence="1">
    <location>
        <begin position="25"/>
        <end position="34"/>
    </location>
</feature>
<name>A0A0G4N9T1_VERLO</name>
<feature type="compositionally biased region" description="Polar residues" evidence="1">
    <location>
        <begin position="1"/>
        <end position="10"/>
    </location>
</feature>
<dbReference type="Proteomes" id="UP000045706">
    <property type="component" value="Unassembled WGS sequence"/>
</dbReference>
<evidence type="ECO:0000313" key="2">
    <source>
        <dbReference type="EMBL" id="CRK43217.1"/>
    </source>
</evidence>
<evidence type="ECO:0000313" key="3">
    <source>
        <dbReference type="Proteomes" id="UP000045706"/>
    </source>
</evidence>
<accession>A0A0G4N9T1</accession>
<proteinExistence type="predicted"/>
<feature type="compositionally biased region" description="Basic residues" evidence="1">
    <location>
        <begin position="55"/>
        <end position="68"/>
    </location>
</feature>
<dbReference type="EMBL" id="CVQI01033162">
    <property type="protein sequence ID" value="CRK43217.1"/>
    <property type="molecule type" value="Genomic_DNA"/>
</dbReference>
<feature type="compositionally biased region" description="Pro residues" evidence="1">
    <location>
        <begin position="13"/>
        <end position="24"/>
    </location>
</feature>
<protein>
    <submittedName>
        <fullName evidence="2">Uncharacterized protein</fullName>
    </submittedName>
</protein>
<feature type="non-terminal residue" evidence="2">
    <location>
        <position position="1"/>
    </location>
</feature>
<dbReference type="AlphaFoldDB" id="A0A0G4N9T1"/>
<organism evidence="2 3">
    <name type="scientific">Verticillium longisporum</name>
    <name type="common">Verticillium dahliae var. longisporum</name>
    <dbReference type="NCBI Taxonomy" id="100787"/>
    <lineage>
        <taxon>Eukaryota</taxon>
        <taxon>Fungi</taxon>
        <taxon>Dikarya</taxon>
        <taxon>Ascomycota</taxon>
        <taxon>Pezizomycotina</taxon>
        <taxon>Sordariomycetes</taxon>
        <taxon>Hypocreomycetidae</taxon>
        <taxon>Glomerellales</taxon>
        <taxon>Plectosphaerellaceae</taxon>
        <taxon>Verticillium</taxon>
    </lineage>
</organism>
<gene>
    <name evidence="2" type="ORF">BN1723_005538</name>
</gene>
<feature type="region of interest" description="Disordered" evidence="1">
    <location>
        <begin position="48"/>
        <end position="68"/>
    </location>
</feature>
<reference evidence="3" key="1">
    <citation type="submission" date="2015-05" db="EMBL/GenBank/DDBJ databases">
        <authorList>
            <person name="Fogelqvist Johan"/>
        </authorList>
    </citation>
    <scope>NUCLEOTIDE SEQUENCE [LARGE SCALE GENOMIC DNA]</scope>
</reference>